<protein>
    <recommendedName>
        <fullName evidence="1">Reverse transcriptase Ty1/copia-type domain-containing protein</fullName>
    </recommendedName>
</protein>
<comment type="caution">
    <text evidence="2">The sequence shown here is derived from an EMBL/GenBank/DDBJ whole genome shotgun (WGS) entry which is preliminary data.</text>
</comment>
<accession>A0AAV5LI46</accession>
<evidence type="ECO:0000313" key="3">
    <source>
        <dbReference type="Proteomes" id="UP001054252"/>
    </source>
</evidence>
<proteinExistence type="predicted"/>
<dbReference type="PANTHER" id="PTHR11439">
    <property type="entry name" value="GAG-POL-RELATED RETROTRANSPOSON"/>
    <property type="match status" value="1"/>
</dbReference>
<dbReference type="EMBL" id="BPVZ01000120">
    <property type="protein sequence ID" value="GKV37024.1"/>
    <property type="molecule type" value="Genomic_DNA"/>
</dbReference>
<dbReference type="InterPro" id="IPR013103">
    <property type="entry name" value="RVT_2"/>
</dbReference>
<dbReference type="AlphaFoldDB" id="A0AAV5LI46"/>
<reference evidence="2 3" key="1">
    <citation type="journal article" date="2021" name="Commun. Biol.">
        <title>The genome of Shorea leprosula (Dipterocarpaceae) highlights the ecological relevance of drought in aseasonal tropical rainforests.</title>
        <authorList>
            <person name="Ng K.K.S."/>
            <person name="Kobayashi M.J."/>
            <person name="Fawcett J.A."/>
            <person name="Hatakeyama M."/>
            <person name="Paape T."/>
            <person name="Ng C.H."/>
            <person name="Ang C.C."/>
            <person name="Tnah L.H."/>
            <person name="Lee C.T."/>
            <person name="Nishiyama T."/>
            <person name="Sese J."/>
            <person name="O'Brien M.J."/>
            <person name="Copetti D."/>
            <person name="Mohd Noor M.I."/>
            <person name="Ong R.C."/>
            <person name="Putra M."/>
            <person name="Sireger I.Z."/>
            <person name="Indrioko S."/>
            <person name="Kosugi Y."/>
            <person name="Izuno A."/>
            <person name="Isagi Y."/>
            <person name="Lee S.L."/>
            <person name="Shimizu K.K."/>
        </authorList>
    </citation>
    <scope>NUCLEOTIDE SEQUENCE [LARGE SCALE GENOMIC DNA]</scope>
    <source>
        <strain evidence="2">214</strain>
    </source>
</reference>
<evidence type="ECO:0000259" key="1">
    <source>
        <dbReference type="Pfam" id="PF07727"/>
    </source>
</evidence>
<dbReference type="Pfam" id="PF07727">
    <property type="entry name" value="RVT_2"/>
    <property type="match status" value="1"/>
</dbReference>
<dbReference type="Proteomes" id="UP001054252">
    <property type="component" value="Unassembled WGS sequence"/>
</dbReference>
<gene>
    <name evidence="2" type="ORF">SLEP1_g45097</name>
</gene>
<name>A0AAV5LI46_9ROSI</name>
<dbReference type="InterPro" id="IPR043502">
    <property type="entry name" value="DNA/RNA_pol_sf"/>
</dbReference>
<dbReference type="PANTHER" id="PTHR11439:SF463">
    <property type="entry name" value="REVERSE TRANSCRIPTASE TY1_COPIA-TYPE DOMAIN-CONTAINING PROTEIN"/>
    <property type="match status" value="1"/>
</dbReference>
<sequence length="186" mass="21116">MSDEFGALIRQGTWELVPSTPHQHLIGCKWVFRIKRAKDGSVEHYKARLVAKGFHQCPSSDYFNIFSPVIKPTTIRIVLSIAVSRKWPIRQLDVNNGFLHGNLEETLFMTQPARFVDLNLPTHAKPVATPIALNTDLHLLSGIALSDGSDYWRLIGSLQYLALTRPDLSFFVNKLAQFMHRPTEVH</sequence>
<feature type="domain" description="Reverse transcriptase Ty1/copia-type" evidence="1">
    <location>
        <begin position="13"/>
        <end position="115"/>
    </location>
</feature>
<evidence type="ECO:0000313" key="2">
    <source>
        <dbReference type="EMBL" id="GKV37024.1"/>
    </source>
</evidence>
<dbReference type="SUPFAM" id="SSF56672">
    <property type="entry name" value="DNA/RNA polymerases"/>
    <property type="match status" value="1"/>
</dbReference>
<keyword evidence="3" id="KW-1185">Reference proteome</keyword>
<organism evidence="2 3">
    <name type="scientific">Rubroshorea leprosula</name>
    <dbReference type="NCBI Taxonomy" id="152421"/>
    <lineage>
        <taxon>Eukaryota</taxon>
        <taxon>Viridiplantae</taxon>
        <taxon>Streptophyta</taxon>
        <taxon>Embryophyta</taxon>
        <taxon>Tracheophyta</taxon>
        <taxon>Spermatophyta</taxon>
        <taxon>Magnoliopsida</taxon>
        <taxon>eudicotyledons</taxon>
        <taxon>Gunneridae</taxon>
        <taxon>Pentapetalae</taxon>
        <taxon>rosids</taxon>
        <taxon>malvids</taxon>
        <taxon>Malvales</taxon>
        <taxon>Dipterocarpaceae</taxon>
        <taxon>Rubroshorea</taxon>
    </lineage>
</organism>